<gene>
    <name evidence="2" type="ordered locus">BMAA0840</name>
</gene>
<sequence>MADRRAAVRVTARAAAGRAMRSPFGRGADDDAPLDLQPAKSPNRENGKNRIARSDISSTNRQSSKKRGTAQDQTVSSGRYEINPSKVSRVETERSITTRGASYG</sequence>
<reference evidence="2 3" key="1">
    <citation type="journal article" date="2004" name="Proc. Natl. Acad. Sci. U.S.A.">
        <title>Structural flexibility in the Burkholderia mallei genome.</title>
        <authorList>
            <person name="Nierman W.C."/>
            <person name="DeShazer D."/>
            <person name="Kim H.S."/>
            <person name="Tettelin H."/>
            <person name="Nelson K.E."/>
            <person name="Feldblyum T."/>
            <person name="Ulrich R.L."/>
            <person name="Ronning C.M."/>
            <person name="Brinkac L.M."/>
            <person name="Daugherty S.C."/>
            <person name="Davidsen T.D."/>
            <person name="Deboy R.T."/>
            <person name="Dimitrov G."/>
            <person name="Dodson R.J."/>
            <person name="Durkin A.S."/>
            <person name="Gwinn M.L."/>
            <person name="Haft D.H."/>
            <person name="Khouri H."/>
            <person name="Kolonay J.F."/>
            <person name="Madupu R."/>
            <person name="Mohammoud Y."/>
            <person name="Nelson W.C."/>
            <person name="Radune D."/>
            <person name="Romero C.M."/>
            <person name="Sarria S."/>
            <person name="Selengut J."/>
            <person name="Shamblin C."/>
            <person name="Sullivan S.A."/>
            <person name="White O."/>
            <person name="Yu Y."/>
            <person name="Zafar N."/>
            <person name="Zhou L."/>
            <person name="Fraser C.M."/>
        </authorList>
    </citation>
    <scope>NUCLEOTIDE SEQUENCE [LARGE SCALE GENOMIC DNA]</scope>
    <source>
        <strain evidence="2 3">ATCC 23344</strain>
    </source>
</reference>
<dbReference type="AlphaFoldDB" id="A0A0H2WF30"/>
<evidence type="ECO:0000313" key="3">
    <source>
        <dbReference type="Proteomes" id="UP000006693"/>
    </source>
</evidence>
<dbReference type="Proteomes" id="UP000006693">
    <property type="component" value="Chromosome 2"/>
</dbReference>
<protein>
    <submittedName>
        <fullName evidence="2">Uncharacterized protein</fullName>
    </submittedName>
</protein>
<accession>A0A0H2WF30</accession>
<evidence type="ECO:0000313" key="2">
    <source>
        <dbReference type="EMBL" id="AAU47109.1"/>
    </source>
</evidence>
<evidence type="ECO:0000256" key="1">
    <source>
        <dbReference type="SAM" id="MobiDB-lite"/>
    </source>
</evidence>
<keyword evidence="3" id="KW-1185">Reference proteome</keyword>
<name>A0A0H2WF30_BURMA</name>
<feature type="region of interest" description="Disordered" evidence="1">
    <location>
        <begin position="1"/>
        <end position="104"/>
    </location>
</feature>
<proteinExistence type="predicted"/>
<dbReference type="KEGG" id="bma:BMAA0840"/>
<organism evidence="2 3">
    <name type="scientific">Burkholderia mallei (strain ATCC 23344)</name>
    <dbReference type="NCBI Taxonomy" id="243160"/>
    <lineage>
        <taxon>Bacteria</taxon>
        <taxon>Pseudomonadati</taxon>
        <taxon>Pseudomonadota</taxon>
        <taxon>Betaproteobacteria</taxon>
        <taxon>Burkholderiales</taxon>
        <taxon>Burkholderiaceae</taxon>
        <taxon>Burkholderia</taxon>
        <taxon>pseudomallei group</taxon>
    </lineage>
</organism>
<dbReference type="HOGENOM" id="CLU_2506371_0_0_4"/>
<dbReference type="EMBL" id="CP000011">
    <property type="protein sequence ID" value="AAU47109.1"/>
    <property type="molecule type" value="Genomic_DNA"/>
</dbReference>
<feature type="compositionally biased region" description="Low complexity" evidence="1">
    <location>
        <begin position="8"/>
        <end position="21"/>
    </location>
</feature>